<reference evidence="1 2" key="1">
    <citation type="submission" date="2020-07" db="EMBL/GenBank/DDBJ databases">
        <title>Bacterium isolated from marien macroalgae.</title>
        <authorList>
            <person name="Zhu K."/>
            <person name="Lu D."/>
            <person name="Du Z."/>
        </authorList>
    </citation>
    <scope>NUCLEOTIDE SEQUENCE [LARGE SCALE GENOMIC DNA]</scope>
    <source>
        <strain evidence="1 2">3-1745</strain>
    </source>
</reference>
<accession>A0A7W1WVI3</accession>
<dbReference type="PANTHER" id="PTHR45947">
    <property type="entry name" value="SULFOQUINOVOSYL TRANSFERASE SQD2"/>
    <property type="match status" value="1"/>
</dbReference>
<dbReference type="Gene3D" id="3.40.50.2000">
    <property type="entry name" value="Glycogen Phosphorylase B"/>
    <property type="match status" value="1"/>
</dbReference>
<name>A0A7W1WVI3_9GAMM</name>
<dbReference type="Pfam" id="PF13692">
    <property type="entry name" value="Glyco_trans_1_4"/>
    <property type="match status" value="1"/>
</dbReference>
<protein>
    <submittedName>
        <fullName evidence="1">Glycosyltransferase family 4 protein</fullName>
    </submittedName>
</protein>
<dbReference type="EMBL" id="JACEMT010000031">
    <property type="protein sequence ID" value="MBA4500994.1"/>
    <property type="molecule type" value="Genomic_DNA"/>
</dbReference>
<proteinExistence type="predicted"/>
<dbReference type="InterPro" id="IPR050194">
    <property type="entry name" value="Glycosyltransferase_grp1"/>
</dbReference>
<comment type="caution">
    <text evidence="1">The sequence shown here is derived from an EMBL/GenBank/DDBJ whole genome shotgun (WGS) entry which is preliminary data.</text>
</comment>
<dbReference type="GO" id="GO:0016757">
    <property type="term" value="F:glycosyltransferase activity"/>
    <property type="evidence" value="ECO:0007669"/>
    <property type="project" value="TreeGrafter"/>
</dbReference>
<dbReference type="SUPFAM" id="SSF53756">
    <property type="entry name" value="UDP-Glycosyltransferase/glycogen phosphorylase"/>
    <property type="match status" value="1"/>
</dbReference>
<keyword evidence="2" id="KW-1185">Reference proteome</keyword>
<dbReference type="AlphaFoldDB" id="A0A7W1WVI3"/>
<evidence type="ECO:0000313" key="1">
    <source>
        <dbReference type="EMBL" id="MBA4500994.1"/>
    </source>
</evidence>
<dbReference type="Proteomes" id="UP000538931">
    <property type="component" value="Unassembled WGS sequence"/>
</dbReference>
<keyword evidence="1" id="KW-0808">Transferase</keyword>
<dbReference type="CDD" id="cd03801">
    <property type="entry name" value="GT4_PimA-like"/>
    <property type="match status" value="1"/>
</dbReference>
<evidence type="ECO:0000313" key="2">
    <source>
        <dbReference type="Proteomes" id="UP000538931"/>
    </source>
</evidence>
<organism evidence="1 2">
    <name type="scientific">Marinobacterium marinum</name>
    <dbReference type="NCBI Taxonomy" id="2756129"/>
    <lineage>
        <taxon>Bacteria</taxon>
        <taxon>Pseudomonadati</taxon>
        <taxon>Pseudomonadota</taxon>
        <taxon>Gammaproteobacteria</taxon>
        <taxon>Oceanospirillales</taxon>
        <taxon>Oceanospirillaceae</taxon>
        <taxon>Marinobacterium</taxon>
    </lineage>
</organism>
<sequence>MLAVVVIADVAGRLSECLTALGLERFQNVELHLLLASELSAADEAGVQACEAVTLHRLGSAPDVALAALRDNYWSCLLEYVNQHVPNRQEYLFVPASAGLPPHFMRRLLSIKRESAANILLPLSVRHPFTSAFLSSDHQPGLDVQAMDQWLSSYASGQLMDVPVLAGHVAVMDAEVVSAYREANSVAVDQVLQDKGVGMVLTDRLYVDDADWPPQRAPAGLPATWEQLLVRRHPFTGLRHALTDLSRRCQQPEATSVVNQPVRLHISHNWGGGLGRWVEDFAAADTGVRNLVLRPIGDWDAFGYKLALFESPTSDVPIREWSLNLPILSTLVTHVQYRSIMDEIIQHWCPDTVIVSSVIGHSLDCLRTAVPTLYVWHDFYPVCPFITATFEHPCTSCNSTRLKQCWKENPSERFFLHEGVEHWARLRHHFAALLNEGEIIQIAPSVSVVDRVHSLFPRMHEPIHVIEHGLGQDLLASLAPIAQIDDVRPAGEKLTIVILGSLEAHKGGGLLKVVWRELIEHYHVVLLGCGTSGASFQSSPSVTVVERYERAQLGELLRQFSPDLGLLLSQVPETFSYTLSELWAAGLPVVATDVGAFADRIKEGENGWLIAKDGADMLATLASIDADRQTLLKIREDVSRSLRKNSVSMLLEYRAFFPDINLSEIYFPLSRENEDADGLSFQGSLIVRSGSSYLDVLKDFCKFTNNKLRASKKVPRIIRSFFKNI</sequence>
<dbReference type="PANTHER" id="PTHR45947:SF13">
    <property type="entry name" value="TRANSFERASE"/>
    <property type="match status" value="1"/>
</dbReference>
<gene>
    <name evidence="1" type="ORF">H1S06_01250</name>
</gene>
<dbReference type="RefSeq" id="WP_181736459.1">
    <property type="nucleotide sequence ID" value="NZ_JACEMT010000031.1"/>
</dbReference>